<dbReference type="OrthoDB" id="629492at2759"/>
<dbReference type="Gene3D" id="3.80.10.10">
    <property type="entry name" value="Ribonuclease Inhibitor"/>
    <property type="match status" value="1"/>
</dbReference>
<gene>
    <name evidence="2" type="ORF">INT45_010567</name>
</gene>
<dbReference type="SMART" id="SM00256">
    <property type="entry name" value="FBOX"/>
    <property type="match status" value="1"/>
</dbReference>
<dbReference type="CDD" id="cd09917">
    <property type="entry name" value="F-box_SF"/>
    <property type="match status" value="1"/>
</dbReference>
<reference evidence="2 3" key="1">
    <citation type="submission" date="2020-12" db="EMBL/GenBank/DDBJ databases">
        <title>Metabolic potential, ecology and presence of endohyphal bacteria is reflected in genomic diversity of Mucoromycotina.</title>
        <authorList>
            <person name="Muszewska A."/>
            <person name="Okrasinska A."/>
            <person name="Steczkiewicz K."/>
            <person name="Drgas O."/>
            <person name="Orlowska M."/>
            <person name="Perlinska-Lenart U."/>
            <person name="Aleksandrzak-Piekarczyk T."/>
            <person name="Szatraj K."/>
            <person name="Zielenkiewicz U."/>
            <person name="Pilsyk S."/>
            <person name="Malc E."/>
            <person name="Mieczkowski P."/>
            <person name="Kruszewska J.S."/>
            <person name="Biernat P."/>
            <person name="Pawlowska J."/>
        </authorList>
    </citation>
    <scope>NUCLEOTIDE SEQUENCE [LARGE SCALE GENOMIC DNA]</scope>
    <source>
        <strain evidence="2 3">CBS 142.35</strain>
    </source>
</reference>
<dbReference type="PANTHER" id="PTHR13318">
    <property type="entry name" value="PARTNER OF PAIRED, ISOFORM B-RELATED"/>
    <property type="match status" value="1"/>
</dbReference>
<dbReference type="InterPro" id="IPR036047">
    <property type="entry name" value="F-box-like_dom_sf"/>
</dbReference>
<name>A0A8H7S8E2_9FUNG</name>
<dbReference type="SUPFAM" id="SSF81383">
    <property type="entry name" value="F-box domain"/>
    <property type="match status" value="1"/>
</dbReference>
<dbReference type="Gene3D" id="1.20.1280.50">
    <property type="match status" value="1"/>
</dbReference>
<dbReference type="SUPFAM" id="SSF48452">
    <property type="entry name" value="TPR-like"/>
    <property type="match status" value="1"/>
</dbReference>
<dbReference type="EMBL" id="JAEPRB010000042">
    <property type="protein sequence ID" value="KAG2224501.1"/>
    <property type="molecule type" value="Genomic_DNA"/>
</dbReference>
<evidence type="ECO:0000313" key="3">
    <source>
        <dbReference type="Proteomes" id="UP000646827"/>
    </source>
</evidence>
<protein>
    <recommendedName>
        <fullName evidence="1">F-box domain-containing protein</fullName>
    </recommendedName>
</protein>
<dbReference type="InterPro" id="IPR011990">
    <property type="entry name" value="TPR-like_helical_dom_sf"/>
</dbReference>
<evidence type="ECO:0000259" key="1">
    <source>
        <dbReference type="PROSITE" id="PS50181"/>
    </source>
</evidence>
<dbReference type="Pfam" id="PF12937">
    <property type="entry name" value="F-box-like"/>
    <property type="match status" value="1"/>
</dbReference>
<sequence>MSGQFDLGFADGKTMIEYAPTSPTGYIYKANILSMYGQHNSAIEIYDEGFKLVQSYQHKEIEALKVGKHLADEQFQKRFDPVHILPTEITNKIFSLLPQKELVNSMQVSSLWRGHILHCGDAWCDLLVEGGPDDVTLARVTPSIVLGTAYMRSYIAPTTTALWQIRSTLTSFHIDIDSNENGITIAEILSSCSNLSDLFYSTACPLSTQSTDFTLLEENHLYNLINLKIKSSSITESDIERILKRCPKIRRLLMNGCDDISILNTVDRLTSPNLEILGFNHPDNTTFPIPELNKETTTTTAIKKDAGLRVLYTNNDGTVFPASAILPLIYKSRTTLEDLVVNMSDVSPEELQQFKTQYPNFRLPNLTSLVTWPFRGIQDIIMPFIRYSTKLETLYTINVYDMDELINALMDMVTPLTDLTISFPHRITAEFVRLFENYARLSIEAQSSLEYIKLRHFEEITDQTLAIFGNIKTLRKINFEELNNVSADGVLNLIKQLEQRLTYVRLAEMEIVDDGMINYLSNIEDLTFMKLNGLKNVTDQGIRAVVDKKSNLTSFELEVTNCPLVTEECISYAKQNLKKFSCTYELYN</sequence>
<accession>A0A8H7S8E2</accession>
<organism evidence="2 3">
    <name type="scientific">Circinella minor</name>
    <dbReference type="NCBI Taxonomy" id="1195481"/>
    <lineage>
        <taxon>Eukaryota</taxon>
        <taxon>Fungi</taxon>
        <taxon>Fungi incertae sedis</taxon>
        <taxon>Mucoromycota</taxon>
        <taxon>Mucoromycotina</taxon>
        <taxon>Mucoromycetes</taxon>
        <taxon>Mucorales</taxon>
        <taxon>Lichtheimiaceae</taxon>
        <taxon>Circinella</taxon>
    </lineage>
</organism>
<evidence type="ECO:0000313" key="2">
    <source>
        <dbReference type="EMBL" id="KAG2224501.1"/>
    </source>
</evidence>
<feature type="domain" description="F-box" evidence="1">
    <location>
        <begin position="79"/>
        <end position="126"/>
    </location>
</feature>
<dbReference type="InterPro" id="IPR032675">
    <property type="entry name" value="LRR_dom_sf"/>
</dbReference>
<keyword evidence="3" id="KW-1185">Reference proteome</keyword>
<comment type="caution">
    <text evidence="2">The sequence shown here is derived from an EMBL/GenBank/DDBJ whole genome shotgun (WGS) entry which is preliminary data.</text>
</comment>
<dbReference type="GO" id="GO:0031146">
    <property type="term" value="P:SCF-dependent proteasomal ubiquitin-dependent protein catabolic process"/>
    <property type="evidence" value="ECO:0007669"/>
    <property type="project" value="TreeGrafter"/>
</dbReference>
<dbReference type="GO" id="GO:0019005">
    <property type="term" value="C:SCF ubiquitin ligase complex"/>
    <property type="evidence" value="ECO:0007669"/>
    <property type="project" value="TreeGrafter"/>
</dbReference>
<proteinExistence type="predicted"/>
<dbReference type="AlphaFoldDB" id="A0A8H7S8E2"/>
<dbReference type="InterPro" id="IPR001810">
    <property type="entry name" value="F-box_dom"/>
</dbReference>
<dbReference type="SUPFAM" id="SSF52047">
    <property type="entry name" value="RNI-like"/>
    <property type="match status" value="1"/>
</dbReference>
<dbReference type="PROSITE" id="PS50181">
    <property type="entry name" value="FBOX"/>
    <property type="match status" value="1"/>
</dbReference>
<dbReference type="Proteomes" id="UP000646827">
    <property type="component" value="Unassembled WGS sequence"/>
</dbReference>